<evidence type="ECO:0000256" key="5">
    <source>
        <dbReference type="SAM" id="Phobius"/>
    </source>
</evidence>
<feature type="domain" description="Major facilitator superfamily (MFS) profile" evidence="6">
    <location>
        <begin position="61"/>
        <end position="488"/>
    </location>
</feature>
<feature type="transmembrane region" description="Helical" evidence="5">
    <location>
        <begin position="97"/>
        <end position="115"/>
    </location>
</feature>
<dbReference type="GO" id="GO:0016020">
    <property type="term" value="C:membrane"/>
    <property type="evidence" value="ECO:0007669"/>
    <property type="project" value="UniProtKB-SubCell"/>
</dbReference>
<dbReference type="PANTHER" id="PTHR23502:SF60">
    <property type="entry name" value="MAJOR FACILITATOR SUPERFAMILY (MFS) PROFILE DOMAIN-CONTAINING PROTEIN-RELATED"/>
    <property type="match status" value="1"/>
</dbReference>
<dbReference type="GO" id="GO:0022857">
    <property type="term" value="F:transmembrane transporter activity"/>
    <property type="evidence" value="ECO:0007669"/>
    <property type="project" value="InterPro"/>
</dbReference>
<organism evidence="7 8">
    <name type="scientific">Lentithecium fluviatile CBS 122367</name>
    <dbReference type="NCBI Taxonomy" id="1168545"/>
    <lineage>
        <taxon>Eukaryota</taxon>
        <taxon>Fungi</taxon>
        <taxon>Dikarya</taxon>
        <taxon>Ascomycota</taxon>
        <taxon>Pezizomycotina</taxon>
        <taxon>Dothideomycetes</taxon>
        <taxon>Pleosporomycetidae</taxon>
        <taxon>Pleosporales</taxon>
        <taxon>Massarineae</taxon>
        <taxon>Lentitheciaceae</taxon>
        <taxon>Lentithecium</taxon>
    </lineage>
</organism>
<feature type="transmembrane region" description="Helical" evidence="5">
    <location>
        <begin position="438"/>
        <end position="457"/>
    </location>
</feature>
<dbReference type="Gene3D" id="1.20.1250.20">
    <property type="entry name" value="MFS general substrate transporter like domains"/>
    <property type="match status" value="1"/>
</dbReference>
<dbReference type="InterPro" id="IPR011701">
    <property type="entry name" value="MFS"/>
</dbReference>
<dbReference type="Proteomes" id="UP000799291">
    <property type="component" value="Unassembled WGS sequence"/>
</dbReference>
<feature type="transmembrane region" description="Helical" evidence="5">
    <location>
        <begin position="59"/>
        <end position="85"/>
    </location>
</feature>
<evidence type="ECO:0000313" key="8">
    <source>
        <dbReference type="Proteomes" id="UP000799291"/>
    </source>
</evidence>
<keyword evidence="2 5" id="KW-0812">Transmembrane</keyword>
<protein>
    <submittedName>
        <fullName evidence="7">MFS multidrug transporter</fullName>
    </submittedName>
</protein>
<evidence type="ECO:0000313" key="7">
    <source>
        <dbReference type="EMBL" id="KAF2680179.1"/>
    </source>
</evidence>
<proteinExistence type="predicted"/>
<dbReference type="PANTHER" id="PTHR23502">
    <property type="entry name" value="MAJOR FACILITATOR SUPERFAMILY"/>
    <property type="match status" value="1"/>
</dbReference>
<dbReference type="OrthoDB" id="6770063at2759"/>
<dbReference type="GO" id="GO:0042908">
    <property type="term" value="P:xenobiotic transport"/>
    <property type="evidence" value="ECO:0007669"/>
    <property type="project" value="UniProtKB-ARBA"/>
</dbReference>
<dbReference type="InterPro" id="IPR020846">
    <property type="entry name" value="MFS_dom"/>
</dbReference>
<evidence type="ECO:0000256" key="1">
    <source>
        <dbReference type="ARBA" id="ARBA00004141"/>
    </source>
</evidence>
<feature type="transmembrane region" description="Helical" evidence="5">
    <location>
        <begin position="290"/>
        <end position="309"/>
    </location>
</feature>
<feature type="transmembrane region" description="Helical" evidence="5">
    <location>
        <begin position="191"/>
        <end position="209"/>
    </location>
</feature>
<gene>
    <name evidence="7" type="ORF">K458DRAFT_459873</name>
</gene>
<dbReference type="SUPFAM" id="SSF103473">
    <property type="entry name" value="MFS general substrate transporter"/>
    <property type="match status" value="1"/>
</dbReference>
<comment type="subcellular location">
    <subcellularLocation>
        <location evidence="1">Membrane</location>
        <topology evidence="1">Multi-pass membrane protein</topology>
    </subcellularLocation>
</comment>
<evidence type="ECO:0000256" key="3">
    <source>
        <dbReference type="ARBA" id="ARBA00022989"/>
    </source>
</evidence>
<keyword evidence="8" id="KW-1185">Reference proteome</keyword>
<accession>A0A6G1IQN2</accession>
<dbReference type="Pfam" id="PF07690">
    <property type="entry name" value="MFS_1"/>
    <property type="match status" value="1"/>
</dbReference>
<dbReference type="CDD" id="cd17323">
    <property type="entry name" value="MFS_Tpo1_MDR_like"/>
    <property type="match status" value="1"/>
</dbReference>
<name>A0A6G1IQN2_9PLEO</name>
<evidence type="ECO:0000256" key="2">
    <source>
        <dbReference type="ARBA" id="ARBA00022692"/>
    </source>
</evidence>
<dbReference type="PROSITE" id="PS00216">
    <property type="entry name" value="SUGAR_TRANSPORT_1"/>
    <property type="match status" value="1"/>
</dbReference>
<keyword evidence="4 5" id="KW-0472">Membrane</keyword>
<dbReference type="GO" id="GO:0140115">
    <property type="term" value="P:export across plasma membrane"/>
    <property type="evidence" value="ECO:0007669"/>
    <property type="project" value="UniProtKB-ARBA"/>
</dbReference>
<feature type="transmembrane region" description="Helical" evidence="5">
    <location>
        <begin position="463"/>
        <end position="484"/>
    </location>
</feature>
<feature type="transmembrane region" description="Helical" evidence="5">
    <location>
        <begin position="215"/>
        <end position="236"/>
    </location>
</feature>
<feature type="transmembrane region" description="Helical" evidence="5">
    <location>
        <begin position="329"/>
        <end position="349"/>
    </location>
</feature>
<keyword evidence="3 5" id="KW-1133">Transmembrane helix</keyword>
<dbReference type="InterPro" id="IPR005829">
    <property type="entry name" value="Sugar_transporter_CS"/>
</dbReference>
<dbReference type="EMBL" id="MU005598">
    <property type="protein sequence ID" value="KAF2680179.1"/>
    <property type="molecule type" value="Genomic_DNA"/>
</dbReference>
<feature type="transmembrane region" description="Helical" evidence="5">
    <location>
        <begin position="370"/>
        <end position="390"/>
    </location>
</feature>
<dbReference type="InterPro" id="IPR036259">
    <property type="entry name" value="MFS_trans_sf"/>
</dbReference>
<dbReference type="AlphaFoldDB" id="A0A6G1IQN2"/>
<reference evidence="7" key="1">
    <citation type="journal article" date="2020" name="Stud. Mycol.">
        <title>101 Dothideomycetes genomes: a test case for predicting lifestyles and emergence of pathogens.</title>
        <authorList>
            <person name="Haridas S."/>
            <person name="Albert R."/>
            <person name="Binder M."/>
            <person name="Bloem J."/>
            <person name="Labutti K."/>
            <person name="Salamov A."/>
            <person name="Andreopoulos B."/>
            <person name="Baker S."/>
            <person name="Barry K."/>
            <person name="Bills G."/>
            <person name="Bluhm B."/>
            <person name="Cannon C."/>
            <person name="Castanera R."/>
            <person name="Culley D."/>
            <person name="Daum C."/>
            <person name="Ezra D."/>
            <person name="Gonzalez J."/>
            <person name="Henrissat B."/>
            <person name="Kuo A."/>
            <person name="Liang C."/>
            <person name="Lipzen A."/>
            <person name="Lutzoni F."/>
            <person name="Magnuson J."/>
            <person name="Mondo S."/>
            <person name="Nolan M."/>
            <person name="Ohm R."/>
            <person name="Pangilinan J."/>
            <person name="Park H.-J."/>
            <person name="Ramirez L."/>
            <person name="Alfaro M."/>
            <person name="Sun H."/>
            <person name="Tritt A."/>
            <person name="Yoshinaga Y."/>
            <person name="Zwiers L.-H."/>
            <person name="Turgeon B."/>
            <person name="Goodwin S."/>
            <person name="Spatafora J."/>
            <person name="Crous P."/>
            <person name="Grigoriev I."/>
        </authorList>
    </citation>
    <scope>NUCLEOTIDE SEQUENCE</scope>
    <source>
        <strain evidence="7">CBS 122367</strain>
    </source>
</reference>
<feature type="transmembrane region" description="Helical" evidence="5">
    <location>
        <begin position="402"/>
        <end position="426"/>
    </location>
</feature>
<sequence>MAGASSSPILTVATAGDAQLEKGDDEPEISSCPADTVIVSWDGEVDPENPYNWSRTRKLFTTLLTSLGGFVTLMSGAMLAPALAIMSEDLRIPEAEASMVLSIYILAFAFGPMLLAPCSEVWGRRPIWIVGGAWYILWNTVCGASKTRGLIITGRLMAGLGASAEFAVSGPIVSDIWIADERGKSMAIRGFLPLLGPAIGPIVGGVMVQKANWRWLFFVMSILDGIIVLLFVLFLPETHCQTLLARKATRLRKLTGESYLAEHEAGALTLVNRLQLAFLRPVRMLLMQPAIQLCSLVIGVQFGLLYIALSTFSSLWTDRYKQTSIASGLHYLAIVTGYIIASLAGGWATDCIWTRLSAKNGGKTRPEFRAPMLTPGVVLVPVGLLWYGWAAENVFHWIVPDIGIAIFGCGYIVGTSAAQAFVVEAYSDYTASAGAASMLPRNVFAFAFPIFAPRLYASLGYGIGNTVLAAVAVVLGVPAPFILWKHGERLRRQGRVVG</sequence>
<evidence type="ECO:0000256" key="4">
    <source>
        <dbReference type="ARBA" id="ARBA00023136"/>
    </source>
</evidence>
<evidence type="ECO:0000259" key="6">
    <source>
        <dbReference type="PROSITE" id="PS50850"/>
    </source>
</evidence>
<dbReference type="PROSITE" id="PS50850">
    <property type="entry name" value="MFS"/>
    <property type="match status" value="1"/>
</dbReference>